<dbReference type="InterPro" id="IPR015848">
    <property type="entry name" value="PNPase_PH_RNA-bd_bac/org-type"/>
</dbReference>
<dbReference type="FunFam" id="3.30.230.70:FF:000002">
    <property type="entry name" value="Polyribonucleotide nucleotidyltransferase"/>
    <property type="match status" value="1"/>
</dbReference>
<comment type="catalytic activity">
    <reaction evidence="9">
        <text>RNA(n+1) + phosphate = RNA(n) + a ribonucleoside 5'-diphosphate</text>
        <dbReference type="Rhea" id="RHEA:22096"/>
        <dbReference type="Rhea" id="RHEA-COMP:14527"/>
        <dbReference type="Rhea" id="RHEA-COMP:17342"/>
        <dbReference type="ChEBI" id="CHEBI:43474"/>
        <dbReference type="ChEBI" id="CHEBI:57930"/>
        <dbReference type="ChEBI" id="CHEBI:140395"/>
        <dbReference type="EC" id="2.7.7.8"/>
    </reaction>
</comment>
<dbReference type="GO" id="GO:0003723">
    <property type="term" value="F:RNA binding"/>
    <property type="evidence" value="ECO:0007669"/>
    <property type="project" value="UniProtKB-UniRule"/>
</dbReference>
<dbReference type="Pfam" id="PF01138">
    <property type="entry name" value="RNase_PH"/>
    <property type="match status" value="2"/>
</dbReference>
<evidence type="ECO:0000256" key="5">
    <source>
        <dbReference type="ARBA" id="ARBA00022695"/>
    </source>
</evidence>
<dbReference type="PANTHER" id="PTHR11252">
    <property type="entry name" value="POLYRIBONUCLEOTIDE NUCLEOTIDYLTRANSFERASE"/>
    <property type="match status" value="1"/>
</dbReference>
<evidence type="ECO:0000313" key="11">
    <source>
        <dbReference type="EMBL" id="AJE03280.1"/>
    </source>
</evidence>
<keyword evidence="8 9" id="KW-0694">RNA-binding</keyword>
<dbReference type="HOGENOM" id="CLU_004217_2_2_7"/>
<dbReference type="Proteomes" id="UP000057609">
    <property type="component" value="Chromosome"/>
</dbReference>
<dbReference type="NCBIfam" id="NF008805">
    <property type="entry name" value="PRK11824.1"/>
    <property type="match status" value="1"/>
</dbReference>
<dbReference type="SUPFAM" id="SSF46915">
    <property type="entry name" value="Polynucleotide phosphorylase/guanosine pentaphosphate synthase (PNPase/GPSI), domain 3"/>
    <property type="match status" value="1"/>
</dbReference>
<accession>A0A0B5BFH3</accession>
<dbReference type="InterPro" id="IPR036456">
    <property type="entry name" value="PNPase_PH_RNA-bd_sf"/>
</dbReference>
<dbReference type="SUPFAM" id="SSF50249">
    <property type="entry name" value="Nucleic acid-binding proteins"/>
    <property type="match status" value="1"/>
</dbReference>
<dbReference type="InterPro" id="IPR012340">
    <property type="entry name" value="NA-bd_OB-fold"/>
</dbReference>
<dbReference type="CDD" id="cd11364">
    <property type="entry name" value="RNase_PH_PNPase_2"/>
    <property type="match status" value="1"/>
</dbReference>
<keyword evidence="4 9" id="KW-0808">Transferase</keyword>
<dbReference type="RefSeq" id="WP_039741931.1">
    <property type="nucleotide sequence ID" value="NZ_CP009788.1"/>
</dbReference>
<dbReference type="CDD" id="cd02393">
    <property type="entry name" value="KH-I_PNPase"/>
    <property type="match status" value="1"/>
</dbReference>
<dbReference type="PANTHER" id="PTHR11252:SF0">
    <property type="entry name" value="POLYRIBONUCLEOTIDE NUCLEOTIDYLTRANSFERASE 1, MITOCHONDRIAL"/>
    <property type="match status" value="1"/>
</dbReference>
<name>A0A0B5BFH3_9BACT</name>
<evidence type="ECO:0000256" key="2">
    <source>
        <dbReference type="ARBA" id="ARBA00007404"/>
    </source>
</evidence>
<proteinExistence type="inferred from homology"/>
<keyword evidence="12" id="KW-1185">Reference proteome</keyword>
<dbReference type="InterPro" id="IPR004088">
    <property type="entry name" value="KH_dom_type_1"/>
</dbReference>
<keyword evidence="5 9" id="KW-0548">Nucleotidyltransferase</keyword>
<evidence type="ECO:0000256" key="6">
    <source>
        <dbReference type="ARBA" id="ARBA00022723"/>
    </source>
</evidence>
<dbReference type="GO" id="GO:0006402">
    <property type="term" value="P:mRNA catabolic process"/>
    <property type="evidence" value="ECO:0007669"/>
    <property type="project" value="UniProtKB-UniRule"/>
</dbReference>
<dbReference type="SUPFAM" id="SSF55666">
    <property type="entry name" value="Ribonuclease PH domain 2-like"/>
    <property type="match status" value="2"/>
</dbReference>
<dbReference type="CDD" id="cd11363">
    <property type="entry name" value="RNase_PH_PNPase_1"/>
    <property type="match status" value="1"/>
</dbReference>
<dbReference type="PROSITE" id="PS50084">
    <property type="entry name" value="KH_TYPE_1"/>
    <property type="match status" value="1"/>
</dbReference>
<evidence type="ECO:0000256" key="9">
    <source>
        <dbReference type="HAMAP-Rule" id="MF_01595"/>
    </source>
</evidence>
<dbReference type="Pfam" id="PF03726">
    <property type="entry name" value="PNPase"/>
    <property type="match status" value="1"/>
</dbReference>
<evidence type="ECO:0000259" key="10">
    <source>
        <dbReference type="PROSITE" id="PS50126"/>
    </source>
</evidence>
<comment type="subcellular location">
    <subcellularLocation>
        <location evidence="1 9">Cytoplasm</location>
    </subcellularLocation>
</comment>
<dbReference type="Gene3D" id="3.30.1370.10">
    <property type="entry name" value="K Homology domain, type 1"/>
    <property type="match status" value="1"/>
</dbReference>
<dbReference type="SUPFAM" id="SSF54791">
    <property type="entry name" value="Eukaryotic type KH-domain (KH-domain type I)"/>
    <property type="match status" value="1"/>
</dbReference>
<gene>
    <name evidence="9" type="primary">pnp</name>
    <name evidence="11" type="ORF">GPICK_07885</name>
</gene>
<dbReference type="SUPFAM" id="SSF54211">
    <property type="entry name" value="Ribosomal protein S5 domain 2-like"/>
    <property type="match status" value="2"/>
</dbReference>
<dbReference type="Gene3D" id="3.30.230.70">
    <property type="entry name" value="GHMP Kinase, N-terminal domain"/>
    <property type="match status" value="2"/>
</dbReference>
<dbReference type="InterPro" id="IPR036612">
    <property type="entry name" value="KH_dom_type_1_sf"/>
</dbReference>
<dbReference type="InterPro" id="IPR004087">
    <property type="entry name" value="KH_dom"/>
</dbReference>
<dbReference type="GO" id="GO:0005829">
    <property type="term" value="C:cytosol"/>
    <property type="evidence" value="ECO:0007669"/>
    <property type="project" value="TreeGrafter"/>
</dbReference>
<dbReference type="FunFam" id="3.30.230.70:FF:000001">
    <property type="entry name" value="Polyribonucleotide nucleotidyltransferase"/>
    <property type="match status" value="1"/>
</dbReference>
<dbReference type="PIRSF" id="PIRSF005499">
    <property type="entry name" value="PNPase"/>
    <property type="match status" value="1"/>
</dbReference>
<dbReference type="Pfam" id="PF00013">
    <property type="entry name" value="KH_1"/>
    <property type="match status" value="1"/>
</dbReference>
<dbReference type="InterPro" id="IPR003029">
    <property type="entry name" value="S1_domain"/>
</dbReference>
<dbReference type="GO" id="GO:0000175">
    <property type="term" value="F:3'-5'-RNA exonuclease activity"/>
    <property type="evidence" value="ECO:0007669"/>
    <property type="project" value="TreeGrafter"/>
</dbReference>
<dbReference type="SMART" id="SM00322">
    <property type="entry name" value="KH"/>
    <property type="match status" value="1"/>
</dbReference>
<reference evidence="11 12" key="1">
    <citation type="journal article" date="2015" name="Genome Announc.">
        <title>Complete Genome of Geobacter pickeringii G13T, a Metal-Reducing Isolate from Sedimentary Kaolin Deposits.</title>
        <authorList>
            <person name="Badalamenti J.P."/>
            <person name="Bond D.R."/>
        </authorList>
    </citation>
    <scope>NUCLEOTIDE SEQUENCE [LARGE SCALE GENOMIC DNA]</scope>
    <source>
        <strain evidence="11 12">G13</strain>
    </source>
</reference>
<dbReference type="InterPro" id="IPR001247">
    <property type="entry name" value="ExoRNase_PH_dom1"/>
</dbReference>
<dbReference type="Gene3D" id="2.40.50.140">
    <property type="entry name" value="Nucleic acid-binding proteins"/>
    <property type="match status" value="1"/>
</dbReference>
<dbReference type="InterPro" id="IPR012162">
    <property type="entry name" value="PNPase"/>
</dbReference>
<dbReference type="NCBIfam" id="TIGR03591">
    <property type="entry name" value="polynuc_phos"/>
    <property type="match status" value="1"/>
</dbReference>
<dbReference type="OrthoDB" id="9804305at2"/>
<dbReference type="KEGG" id="gpi:GPICK_07885"/>
<evidence type="ECO:0000256" key="4">
    <source>
        <dbReference type="ARBA" id="ARBA00022679"/>
    </source>
</evidence>
<dbReference type="FunFam" id="2.40.50.140:FF:000023">
    <property type="entry name" value="Polyribonucleotide nucleotidyltransferase"/>
    <property type="match status" value="1"/>
</dbReference>
<comment type="similarity">
    <text evidence="2 9">Belongs to the polyribonucleotide nucleotidyltransferase family.</text>
</comment>
<dbReference type="Pfam" id="PF03725">
    <property type="entry name" value="RNase_PH_C"/>
    <property type="match status" value="1"/>
</dbReference>
<sequence>MKEQTVNVELGGRTITIATGKMAKQASGSVVVSCGDTMVLVTAVAAKSAREGQDFFPLTVNYQEKAYAGGKIPGGFFKREGRPTENETLTCRFIDRPIRPLFPESFLNETQIMATVISAEEDNDPGILAMIGASAALEVSDIPFLGPIAGVKVGRVAGQFVCNPTVEQQKMSDMEVVVAASRDAVIMVEGSAAEVSESDLLEAIFFGHASVQPIIEAQVQLRAKAGVPKREVVAKPVDEALKARAKELAHASIKEAVRIKSKQERHNRIDAVSADTLTALAGEFEGREGEIKAFLGDFEYELVREHILKDGERIDGRDTKTVRPITCEVSVLPRAHGAALFTRGETQALVAATLGTAGDEQRIDSLFGESKKRFLLHYNFPPFSVGETSMRLAPGRREIGHGMLAERALERVLPKHEDFPYTIRIVSDILESNGSSSMASVCGGALSMMDAGVPIKAPVAGIAMGLIKEGDDVAILSDILGDEDHLGDMDFKVAGTAEGVTAIQMDIKITGVTREIMGTALAQAKEGRIHILGKMAETLAASRSELSPHAPRITTIWVKTDKIRDVIGSGGKNVRGITEATGVSIDIEDTGRINIASTSKEACDKAIKMIRDLTAEAEEGKLYMGTVKKVMDFGAFVEIFPGTDGLVHISELDTERVKNVTDVLKEGDKVLVKCIGIDKQGKIKLSRKEALGAVLPE</sequence>
<dbReference type="STRING" id="345632.GPICK_07885"/>
<feature type="binding site" evidence="9">
    <location>
        <position position="490"/>
    </location>
    <ligand>
        <name>Mg(2+)</name>
        <dbReference type="ChEBI" id="CHEBI:18420"/>
    </ligand>
</feature>
<keyword evidence="6 9" id="KW-0479">Metal-binding</keyword>
<evidence type="ECO:0000256" key="1">
    <source>
        <dbReference type="ARBA" id="ARBA00004496"/>
    </source>
</evidence>
<dbReference type="GO" id="GO:0004654">
    <property type="term" value="F:polyribonucleotide nucleotidyltransferase activity"/>
    <property type="evidence" value="ECO:0007669"/>
    <property type="project" value="UniProtKB-UniRule"/>
</dbReference>
<comment type="function">
    <text evidence="9">Involved in mRNA degradation. Catalyzes the phosphorolysis of single-stranded polyribonucleotides processively in the 3'- to 5'-direction.</text>
</comment>
<keyword evidence="3 9" id="KW-0963">Cytoplasm</keyword>
<dbReference type="CDD" id="cd04472">
    <property type="entry name" value="S1_PNPase"/>
    <property type="match status" value="1"/>
</dbReference>
<evidence type="ECO:0000256" key="3">
    <source>
        <dbReference type="ARBA" id="ARBA00022490"/>
    </source>
</evidence>
<dbReference type="EMBL" id="CP009788">
    <property type="protein sequence ID" value="AJE03280.1"/>
    <property type="molecule type" value="Genomic_DNA"/>
</dbReference>
<dbReference type="SMART" id="SM00316">
    <property type="entry name" value="S1"/>
    <property type="match status" value="1"/>
</dbReference>
<evidence type="ECO:0000256" key="7">
    <source>
        <dbReference type="ARBA" id="ARBA00022842"/>
    </source>
</evidence>
<dbReference type="FunFam" id="3.30.1370.10:FF:000001">
    <property type="entry name" value="Polyribonucleotide nucleotidyltransferase"/>
    <property type="match status" value="1"/>
</dbReference>
<protein>
    <recommendedName>
        <fullName evidence="9">Polyribonucleotide nucleotidyltransferase</fullName>
        <ecNumber evidence="9">2.7.7.8</ecNumber>
    </recommendedName>
    <alternativeName>
        <fullName evidence="9">Polynucleotide phosphorylase</fullName>
        <shortName evidence="9">PNPase</shortName>
    </alternativeName>
</protein>
<evidence type="ECO:0000256" key="8">
    <source>
        <dbReference type="ARBA" id="ARBA00022884"/>
    </source>
</evidence>
<keyword evidence="7 9" id="KW-0460">Magnesium</keyword>
<organism evidence="11 12">
    <name type="scientific">Geobacter pickeringii</name>
    <dbReference type="NCBI Taxonomy" id="345632"/>
    <lineage>
        <taxon>Bacteria</taxon>
        <taxon>Pseudomonadati</taxon>
        <taxon>Thermodesulfobacteriota</taxon>
        <taxon>Desulfuromonadia</taxon>
        <taxon>Geobacterales</taxon>
        <taxon>Geobacteraceae</taxon>
        <taxon>Geobacter</taxon>
    </lineage>
</organism>
<feature type="domain" description="S1 motif" evidence="10">
    <location>
        <begin position="620"/>
        <end position="688"/>
    </location>
</feature>
<comment type="cofactor">
    <cofactor evidence="9">
        <name>Mg(2+)</name>
        <dbReference type="ChEBI" id="CHEBI:18420"/>
    </cofactor>
</comment>
<evidence type="ECO:0000313" key="12">
    <source>
        <dbReference type="Proteomes" id="UP000057609"/>
    </source>
</evidence>
<dbReference type="EC" id="2.7.7.8" evidence="9"/>
<dbReference type="InterPro" id="IPR027408">
    <property type="entry name" value="PNPase/RNase_PH_dom_sf"/>
</dbReference>
<dbReference type="InterPro" id="IPR020568">
    <property type="entry name" value="Ribosomal_Su5_D2-typ_SF"/>
</dbReference>
<dbReference type="GO" id="GO:0000287">
    <property type="term" value="F:magnesium ion binding"/>
    <property type="evidence" value="ECO:0007669"/>
    <property type="project" value="UniProtKB-UniRule"/>
</dbReference>
<dbReference type="Pfam" id="PF00575">
    <property type="entry name" value="S1"/>
    <property type="match status" value="1"/>
</dbReference>
<dbReference type="GO" id="GO:0006396">
    <property type="term" value="P:RNA processing"/>
    <property type="evidence" value="ECO:0007669"/>
    <property type="project" value="InterPro"/>
</dbReference>
<dbReference type="InterPro" id="IPR036345">
    <property type="entry name" value="ExoRNase_PH_dom2_sf"/>
</dbReference>
<dbReference type="InterPro" id="IPR015847">
    <property type="entry name" value="ExoRNase_PH_dom2"/>
</dbReference>
<dbReference type="HAMAP" id="MF_01595">
    <property type="entry name" value="PNPase"/>
    <property type="match status" value="1"/>
</dbReference>
<dbReference type="PROSITE" id="PS50126">
    <property type="entry name" value="S1"/>
    <property type="match status" value="1"/>
</dbReference>
<feature type="binding site" evidence="9">
    <location>
        <position position="484"/>
    </location>
    <ligand>
        <name>Mg(2+)</name>
        <dbReference type="ChEBI" id="CHEBI:18420"/>
    </ligand>
</feature>
<dbReference type="AlphaFoldDB" id="A0A0B5BFH3"/>